<evidence type="ECO:0000256" key="5">
    <source>
        <dbReference type="ARBA" id="ARBA00022970"/>
    </source>
</evidence>
<reference evidence="8" key="1">
    <citation type="journal article" date="2022" name="Microorganisms">
        <title>Beyond the ABCs#Discovery of Three New Plasmid Types in Rhodobacterales (RepQ, RepY, RepW).</title>
        <authorList>
            <person name="Freese H.M."/>
            <person name="Ringel V."/>
            <person name="Overmann J."/>
            <person name="Petersen J."/>
        </authorList>
    </citation>
    <scope>NUCLEOTIDE SEQUENCE [LARGE SCALE GENOMIC DNA]</scope>
    <source>
        <strain evidence="8">DSM 109990</strain>
        <plasmid evidence="8">pDSM109990_a</plasmid>
    </source>
</reference>
<organism evidence="7 8">
    <name type="scientific">Sulfitobacter dubius</name>
    <dbReference type="NCBI Taxonomy" id="218673"/>
    <lineage>
        <taxon>Bacteria</taxon>
        <taxon>Pseudomonadati</taxon>
        <taxon>Pseudomonadota</taxon>
        <taxon>Alphaproteobacteria</taxon>
        <taxon>Rhodobacterales</taxon>
        <taxon>Roseobacteraceae</taxon>
        <taxon>Sulfitobacter</taxon>
    </lineage>
</organism>
<sequence length="240" mass="25753">MLRVEELHVNRGRTKVLQGINFAVEAGEIATLIGANGAGKTTTLMTLSGLLPISSGQARLQTSDGSYDVGATSPVDLVRAGIVHAPEGRQIFGRLSIEENLQLGAFLSNDKARVARAITDIYERFPILGERRAMPAGNLSGGEQMMLAIGRALVAEPKLLLLDEPSLGLAPQITEEIFDFLEELNREQGVTMLIVEQNAMLALELADRAFVLENGRIVLEGSGDELLNDPAVFEAYLGVG</sequence>
<dbReference type="PANTHER" id="PTHR43820:SF4">
    <property type="entry name" value="HIGH-AFFINITY BRANCHED-CHAIN AMINO ACID TRANSPORT ATP-BINDING PROTEIN LIVF"/>
    <property type="match status" value="1"/>
</dbReference>
<keyword evidence="5" id="KW-0029">Amino-acid transport</keyword>
<protein>
    <submittedName>
        <fullName evidence="7">High-affinity branched-chain amino acid transport ATP-binding protein LivF</fullName>
    </submittedName>
</protein>
<evidence type="ECO:0000313" key="7">
    <source>
        <dbReference type="EMBL" id="UOA16494.1"/>
    </source>
</evidence>
<evidence type="ECO:0000256" key="3">
    <source>
        <dbReference type="ARBA" id="ARBA00022741"/>
    </source>
</evidence>
<dbReference type="Pfam" id="PF00005">
    <property type="entry name" value="ABC_tran"/>
    <property type="match status" value="1"/>
</dbReference>
<dbReference type="InterPro" id="IPR017871">
    <property type="entry name" value="ABC_transporter-like_CS"/>
</dbReference>
<dbReference type="PANTHER" id="PTHR43820">
    <property type="entry name" value="HIGH-AFFINITY BRANCHED-CHAIN AMINO ACID TRANSPORT ATP-BINDING PROTEIN LIVF"/>
    <property type="match status" value="1"/>
</dbReference>
<comment type="similarity">
    <text evidence="1">Belongs to the ABC transporter superfamily.</text>
</comment>
<dbReference type="SUPFAM" id="SSF52540">
    <property type="entry name" value="P-loop containing nucleoside triphosphate hydrolases"/>
    <property type="match status" value="1"/>
</dbReference>
<dbReference type="InterPro" id="IPR027417">
    <property type="entry name" value="P-loop_NTPase"/>
</dbReference>
<dbReference type="SMART" id="SM00382">
    <property type="entry name" value="AAA"/>
    <property type="match status" value="1"/>
</dbReference>
<keyword evidence="2" id="KW-0813">Transport</keyword>
<name>A0ABY3ZQQ0_9RHOB</name>
<dbReference type="GO" id="GO:0005524">
    <property type="term" value="F:ATP binding"/>
    <property type="evidence" value="ECO:0007669"/>
    <property type="project" value="UniProtKB-KW"/>
</dbReference>
<keyword evidence="7" id="KW-0614">Plasmid</keyword>
<gene>
    <name evidence="7" type="primary">livF_9</name>
    <name evidence="7" type="ORF">DSM109990_03376</name>
</gene>
<proteinExistence type="inferred from homology"/>
<feature type="domain" description="ABC transporter" evidence="6">
    <location>
        <begin position="2"/>
        <end position="239"/>
    </location>
</feature>
<geneLocation type="plasmid" evidence="7 8">
    <name>pDSM109990_a</name>
</geneLocation>
<keyword evidence="4 7" id="KW-0067">ATP-binding</keyword>
<keyword evidence="8" id="KW-1185">Reference proteome</keyword>
<evidence type="ECO:0000259" key="6">
    <source>
        <dbReference type="PROSITE" id="PS50893"/>
    </source>
</evidence>
<evidence type="ECO:0000256" key="2">
    <source>
        <dbReference type="ARBA" id="ARBA00022448"/>
    </source>
</evidence>
<dbReference type="Proteomes" id="UP000831019">
    <property type="component" value="Plasmid pDSM109990_a"/>
</dbReference>
<dbReference type="InterPro" id="IPR003439">
    <property type="entry name" value="ABC_transporter-like_ATP-bd"/>
</dbReference>
<dbReference type="Gene3D" id="3.40.50.300">
    <property type="entry name" value="P-loop containing nucleotide triphosphate hydrolases"/>
    <property type="match status" value="1"/>
</dbReference>
<evidence type="ECO:0000256" key="4">
    <source>
        <dbReference type="ARBA" id="ARBA00022840"/>
    </source>
</evidence>
<dbReference type="EMBL" id="CP085145">
    <property type="protein sequence ID" value="UOA16494.1"/>
    <property type="molecule type" value="Genomic_DNA"/>
</dbReference>
<dbReference type="RefSeq" id="WP_243263462.1">
    <property type="nucleotide sequence ID" value="NZ_CP085145.1"/>
</dbReference>
<evidence type="ECO:0000256" key="1">
    <source>
        <dbReference type="ARBA" id="ARBA00005417"/>
    </source>
</evidence>
<dbReference type="InterPro" id="IPR003593">
    <property type="entry name" value="AAA+_ATPase"/>
</dbReference>
<dbReference type="PROSITE" id="PS00211">
    <property type="entry name" value="ABC_TRANSPORTER_1"/>
    <property type="match status" value="1"/>
</dbReference>
<dbReference type="InterPro" id="IPR052156">
    <property type="entry name" value="BCAA_Transport_ATP-bd_LivF"/>
</dbReference>
<dbReference type="CDD" id="cd03224">
    <property type="entry name" value="ABC_TM1139_LivF_branched"/>
    <property type="match status" value="1"/>
</dbReference>
<keyword evidence="3" id="KW-0547">Nucleotide-binding</keyword>
<accession>A0ABY3ZQQ0</accession>
<evidence type="ECO:0000313" key="8">
    <source>
        <dbReference type="Proteomes" id="UP000831019"/>
    </source>
</evidence>
<dbReference type="PROSITE" id="PS50893">
    <property type="entry name" value="ABC_TRANSPORTER_2"/>
    <property type="match status" value="1"/>
</dbReference>